<comment type="subcellular location">
    <subcellularLocation>
        <location evidence="1">Membrane</location>
        <topology evidence="1">Multi-pass membrane protein</topology>
    </subcellularLocation>
</comment>
<dbReference type="PANTHER" id="PTHR15819">
    <property type="entry name" value="TRANSMEMBRANE PROTEIN FAM155"/>
    <property type="match status" value="1"/>
</dbReference>
<evidence type="ECO:0000313" key="8">
    <source>
        <dbReference type="Proteomes" id="UP001046870"/>
    </source>
</evidence>
<name>A0A9D3PNU8_MEGAT</name>
<dbReference type="Proteomes" id="UP001046870">
    <property type="component" value="Chromosome 15"/>
</dbReference>
<organism evidence="7 8">
    <name type="scientific">Megalops atlanticus</name>
    <name type="common">Tarpon</name>
    <name type="synonym">Clupea gigantea</name>
    <dbReference type="NCBI Taxonomy" id="7932"/>
    <lineage>
        <taxon>Eukaryota</taxon>
        <taxon>Metazoa</taxon>
        <taxon>Chordata</taxon>
        <taxon>Craniata</taxon>
        <taxon>Vertebrata</taxon>
        <taxon>Euteleostomi</taxon>
        <taxon>Actinopterygii</taxon>
        <taxon>Neopterygii</taxon>
        <taxon>Teleostei</taxon>
        <taxon>Elopiformes</taxon>
        <taxon>Megalopidae</taxon>
        <taxon>Megalops</taxon>
    </lineage>
</organism>
<keyword evidence="5" id="KW-0325">Glycoprotein</keyword>
<reference evidence="7" key="1">
    <citation type="submission" date="2021-01" db="EMBL/GenBank/DDBJ databases">
        <authorList>
            <person name="Zahm M."/>
            <person name="Roques C."/>
            <person name="Cabau C."/>
            <person name="Klopp C."/>
            <person name="Donnadieu C."/>
            <person name="Jouanno E."/>
            <person name="Lampietro C."/>
            <person name="Louis A."/>
            <person name="Herpin A."/>
            <person name="Echchiki A."/>
            <person name="Berthelot C."/>
            <person name="Parey E."/>
            <person name="Roest-Crollius H."/>
            <person name="Braasch I."/>
            <person name="Postlethwait J."/>
            <person name="Bobe J."/>
            <person name="Montfort J."/>
            <person name="Bouchez O."/>
            <person name="Begum T."/>
            <person name="Mejri S."/>
            <person name="Adams A."/>
            <person name="Chen W.-J."/>
            <person name="Guiguen Y."/>
        </authorList>
    </citation>
    <scope>NUCLEOTIDE SEQUENCE</scope>
    <source>
        <strain evidence="7">YG-15Mar2019-1</strain>
        <tissue evidence="7">Brain</tissue>
    </source>
</reference>
<evidence type="ECO:0008006" key="9">
    <source>
        <dbReference type="Google" id="ProtNLM"/>
    </source>
</evidence>
<sequence length="198" mass="21327">MVAGVLQPGVGYAGYDGPGLAMASPPGQAAPEAAGLQTPSVVGLLLPQAVYKPWLCSQYFQVTQMHCSNKIPCKQYCLEVQQRCPFILPDNDDLIQGGSPSFVCTGLLEDQSTEAETDCCDVRWDFKPDNQSKGTIKRTHPSCHHRTSVMTSAAARLCNSRLKLCMLVLVLILTAAQNSTGLTLPSLSPVKENSTNEE</sequence>
<evidence type="ECO:0000256" key="1">
    <source>
        <dbReference type="ARBA" id="ARBA00004141"/>
    </source>
</evidence>
<accession>A0A9D3PNU8</accession>
<evidence type="ECO:0000256" key="3">
    <source>
        <dbReference type="ARBA" id="ARBA00022989"/>
    </source>
</evidence>
<evidence type="ECO:0000256" key="6">
    <source>
        <dbReference type="ARBA" id="ARBA00029445"/>
    </source>
</evidence>
<keyword evidence="8" id="KW-1185">Reference proteome</keyword>
<protein>
    <recommendedName>
        <fullName evidence="9">Transmembrane protein FAM155A</fullName>
    </recommendedName>
</protein>
<dbReference type="EMBL" id="JAFDVH010000015">
    <property type="protein sequence ID" value="KAG7463406.1"/>
    <property type="molecule type" value="Genomic_DNA"/>
</dbReference>
<dbReference type="PANTHER" id="PTHR15819:SF9">
    <property type="entry name" value="NALCN CHANNEL AUXILIARY FACTOR 1"/>
    <property type="match status" value="1"/>
</dbReference>
<evidence type="ECO:0000313" key="7">
    <source>
        <dbReference type="EMBL" id="KAG7463406.1"/>
    </source>
</evidence>
<dbReference type="GO" id="GO:0098703">
    <property type="term" value="P:calcium ion import across plasma membrane"/>
    <property type="evidence" value="ECO:0007669"/>
    <property type="project" value="TreeGrafter"/>
</dbReference>
<evidence type="ECO:0000256" key="4">
    <source>
        <dbReference type="ARBA" id="ARBA00023136"/>
    </source>
</evidence>
<comment type="caution">
    <text evidence="7">The sequence shown here is derived from an EMBL/GenBank/DDBJ whole genome shotgun (WGS) entry which is preliminary data.</text>
</comment>
<dbReference type="InterPro" id="IPR055288">
    <property type="entry name" value="NALCN_aux_factor_1/2"/>
</dbReference>
<dbReference type="OrthoDB" id="10047996at2759"/>
<evidence type="ECO:0000256" key="2">
    <source>
        <dbReference type="ARBA" id="ARBA00022692"/>
    </source>
</evidence>
<gene>
    <name evidence="7" type="ORF">MATL_G00176230</name>
</gene>
<keyword evidence="3" id="KW-1133">Transmembrane helix</keyword>
<keyword evidence="4" id="KW-0472">Membrane</keyword>
<comment type="similarity">
    <text evidence="6">Belongs to the NALF family.</text>
</comment>
<dbReference type="GO" id="GO:0015275">
    <property type="term" value="F:stretch-activated, monoatomic cation-selective, calcium channel activity"/>
    <property type="evidence" value="ECO:0007669"/>
    <property type="project" value="TreeGrafter"/>
</dbReference>
<evidence type="ECO:0000256" key="5">
    <source>
        <dbReference type="ARBA" id="ARBA00023180"/>
    </source>
</evidence>
<dbReference type="GO" id="GO:0005886">
    <property type="term" value="C:plasma membrane"/>
    <property type="evidence" value="ECO:0007669"/>
    <property type="project" value="TreeGrafter"/>
</dbReference>
<proteinExistence type="inferred from homology"/>
<keyword evidence="2" id="KW-0812">Transmembrane</keyword>
<dbReference type="AlphaFoldDB" id="A0A9D3PNU8"/>